<dbReference type="GO" id="GO:0004674">
    <property type="term" value="F:protein serine/threonine kinase activity"/>
    <property type="evidence" value="ECO:0007669"/>
    <property type="project" value="TreeGrafter"/>
</dbReference>
<dbReference type="Gene3D" id="1.10.510.10">
    <property type="entry name" value="Transferase(Phosphotransferase) domain 1"/>
    <property type="match status" value="1"/>
</dbReference>
<evidence type="ECO:0000313" key="2">
    <source>
        <dbReference type="EMBL" id="TCB59074.1"/>
    </source>
</evidence>
<dbReference type="PANTHER" id="PTHR44167">
    <property type="entry name" value="OVARIAN-SPECIFIC SERINE/THREONINE-PROTEIN KINASE LOK-RELATED"/>
    <property type="match status" value="1"/>
</dbReference>
<gene>
    <name evidence="2" type="ORF">E0H85_08650</name>
</gene>
<dbReference type="Pfam" id="PF00069">
    <property type="entry name" value="Pkinase"/>
    <property type="match status" value="1"/>
</dbReference>
<sequence>MIPRKKKQNLLQFNDEDIHRFNLIRKTKPKSLTFGRSLYTFEYQQQHYWLKTQAFNINPSYEAGFLNELAFYQQFVDQPNSSNNPPDFLLPFQMIAHLKSLEGQQESGKPALILSHAESLLGDCSCMSLNEIKKTLLKILEVVDQLHKLSWIHADLKREHFVQYQQRVCLIDFEQVQKINSPIKLKNLTATPRYMAPELFHAAEKTVQTDIYALGIIFYEWLTGQRLTAENYQDWAYLHCQRLSIELPEHFAALKNLLSGMLAKQKGRRFTSIYTIKQCLLTENVQ</sequence>
<dbReference type="GO" id="GO:0005524">
    <property type="term" value="F:ATP binding"/>
    <property type="evidence" value="ECO:0007669"/>
    <property type="project" value="InterPro"/>
</dbReference>
<dbReference type="SMART" id="SM00220">
    <property type="entry name" value="S_TKc"/>
    <property type="match status" value="1"/>
</dbReference>
<proteinExistence type="predicted"/>
<dbReference type="InterPro" id="IPR011009">
    <property type="entry name" value="Kinase-like_dom_sf"/>
</dbReference>
<dbReference type="PROSITE" id="PS50011">
    <property type="entry name" value="PROTEIN_KINASE_DOM"/>
    <property type="match status" value="1"/>
</dbReference>
<dbReference type="SUPFAM" id="SSF56112">
    <property type="entry name" value="Protein kinase-like (PK-like)"/>
    <property type="match status" value="1"/>
</dbReference>
<dbReference type="AlphaFoldDB" id="A0A4R0ELW9"/>
<dbReference type="Proteomes" id="UP000291380">
    <property type="component" value="Unassembled WGS sequence"/>
</dbReference>
<dbReference type="OrthoDB" id="9801841at2"/>
<dbReference type="PANTHER" id="PTHR44167:SF24">
    <property type="entry name" value="SERINE_THREONINE-PROTEIN KINASE CHK2"/>
    <property type="match status" value="1"/>
</dbReference>
<protein>
    <recommendedName>
        <fullName evidence="1">Protein kinase domain-containing protein</fullName>
    </recommendedName>
</protein>
<evidence type="ECO:0000313" key="3">
    <source>
        <dbReference type="Proteomes" id="UP000291380"/>
    </source>
</evidence>
<name>A0A4R0ELW9_9GAMM</name>
<reference evidence="2 3" key="1">
    <citation type="submission" date="2019-02" db="EMBL/GenBank/DDBJ databases">
        <title>High diversity of culturable Acinetobacter species in natural soil and water ecosystems.</title>
        <authorList>
            <person name="Radolfova-Krizova L."/>
            <person name="Nemec A."/>
        </authorList>
    </citation>
    <scope>NUCLEOTIDE SEQUENCE [LARGE SCALE GENOMIC DNA]</scope>
    <source>
        <strain evidence="2 3">ANC 4281</strain>
    </source>
</reference>
<dbReference type="EMBL" id="SJOA01000009">
    <property type="protein sequence ID" value="TCB59074.1"/>
    <property type="molecule type" value="Genomic_DNA"/>
</dbReference>
<dbReference type="InterPro" id="IPR000719">
    <property type="entry name" value="Prot_kinase_dom"/>
</dbReference>
<organism evidence="2 3">
    <name type="scientific">Acinetobacter terrae</name>
    <dbReference type="NCBI Taxonomy" id="2731247"/>
    <lineage>
        <taxon>Bacteria</taxon>
        <taxon>Pseudomonadati</taxon>
        <taxon>Pseudomonadota</taxon>
        <taxon>Gammaproteobacteria</taxon>
        <taxon>Moraxellales</taxon>
        <taxon>Moraxellaceae</taxon>
        <taxon>Acinetobacter</taxon>
        <taxon>Acinetobacter Taxon 24</taxon>
    </lineage>
</organism>
<accession>A0A4R0ELW9</accession>
<comment type="caution">
    <text evidence="2">The sequence shown here is derived from an EMBL/GenBank/DDBJ whole genome shotgun (WGS) entry which is preliminary data.</text>
</comment>
<feature type="domain" description="Protein kinase" evidence="1">
    <location>
        <begin position="23"/>
        <end position="281"/>
    </location>
</feature>
<evidence type="ECO:0000259" key="1">
    <source>
        <dbReference type="PROSITE" id="PS50011"/>
    </source>
</evidence>